<evidence type="ECO:0000256" key="8">
    <source>
        <dbReference type="ARBA" id="ARBA00023136"/>
    </source>
</evidence>
<dbReference type="Proteomes" id="UP000318431">
    <property type="component" value="Unassembled WGS sequence"/>
</dbReference>
<evidence type="ECO:0000256" key="11">
    <source>
        <dbReference type="ARBA" id="ARBA00044190"/>
    </source>
</evidence>
<keyword evidence="5" id="KW-0328">Glycosyltransferase</keyword>
<evidence type="ECO:0000256" key="6">
    <source>
        <dbReference type="ARBA" id="ARBA00022679"/>
    </source>
</evidence>
<comment type="catalytic activity">
    <reaction evidence="13">
        <text>an alpha-Kdo-(2-&gt;4)-alpha-Kdo-(2-&gt;6)-lipid A + ADP-L-glycero-beta-D-manno-heptose = an L-alpha-D-Hep-(1-&gt;5)-[alpha-Kdo-(2-&gt;4)]-alpha-Kdo-(2-&gt;6)-lipid A + ADP + H(+)</text>
        <dbReference type="Rhea" id="RHEA:74067"/>
        <dbReference type="ChEBI" id="CHEBI:15378"/>
        <dbReference type="ChEBI" id="CHEBI:61506"/>
        <dbReference type="ChEBI" id="CHEBI:176431"/>
        <dbReference type="ChEBI" id="CHEBI:193068"/>
        <dbReference type="ChEBI" id="CHEBI:456216"/>
        <dbReference type="EC" id="2.4.99.23"/>
    </reaction>
</comment>
<keyword evidence="3" id="KW-1003">Cell membrane</keyword>
<dbReference type="InterPro" id="IPR011908">
    <property type="entry name" value="LipoPS_heptosylTferase-I"/>
</dbReference>
<dbReference type="EC" id="2.4.99.23" evidence="10"/>
<organism evidence="14 15">
    <name type="scientific">Pseudoduganella lurida</name>
    <dbReference type="NCBI Taxonomy" id="1036180"/>
    <lineage>
        <taxon>Bacteria</taxon>
        <taxon>Pseudomonadati</taxon>
        <taxon>Pseudomonadota</taxon>
        <taxon>Betaproteobacteria</taxon>
        <taxon>Burkholderiales</taxon>
        <taxon>Oxalobacteraceae</taxon>
        <taxon>Telluria group</taxon>
        <taxon>Pseudoduganella</taxon>
    </lineage>
</organism>
<comment type="pathway">
    <text evidence="2">Bacterial outer membrane biogenesis; LPS core biosynthesis.</text>
</comment>
<name>A0A562R770_9BURK</name>
<evidence type="ECO:0000313" key="15">
    <source>
        <dbReference type="Proteomes" id="UP000318431"/>
    </source>
</evidence>
<dbReference type="GO" id="GO:0008713">
    <property type="term" value="F:ADP-heptose-lipopolysaccharide heptosyltransferase activity"/>
    <property type="evidence" value="ECO:0007669"/>
    <property type="project" value="TreeGrafter"/>
</dbReference>
<dbReference type="OrthoDB" id="9767552at2"/>
<sequence length="328" mass="35800">MNILLVRVSSLGDVLHNLPMVADIRRHFPDANIDWVVEEGYVSLVRLNPGVRHIIPFALRRWRKRLGDKAVRAEIRAFFRQLREVEYDYVFDTQGLLKTGIIMGAARVRKGGKKVGLANGSEGSGYEGISRIFHTQSIPLDPRTHAVARGRLVAGAALGYAVDTPADFGLPQIPEDAARPDWMPAGPYAVYFHGTARDAKKWAPEHWIALGRELAPMTILLPWGSPKELAEAEALAAAIPNARVLPKLSMADAVLLARRAALAVGVDTGLTHIAAAFSRPVVEIYCDSPRWKTEGNWSPRIVNLGDRGSPPSVDEVAAAALGLLKAEH</sequence>
<dbReference type="Gene3D" id="3.40.50.2000">
    <property type="entry name" value="Glycogen Phosphorylase B"/>
    <property type="match status" value="2"/>
</dbReference>
<proteinExistence type="inferred from homology"/>
<evidence type="ECO:0000256" key="3">
    <source>
        <dbReference type="ARBA" id="ARBA00022475"/>
    </source>
</evidence>
<evidence type="ECO:0000256" key="13">
    <source>
        <dbReference type="ARBA" id="ARBA00049201"/>
    </source>
</evidence>
<evidence type="ECO:0000313" key="14">
    <source>
        <dbReference type="EMBL" id="TWI64226.1"/>
    </source>
</evidence>
<dbReference type="Pfam" id="PF01075">
    <property type="entry name" value="Glyco_transf_9"/>
    <property type="match status" value="1"/>
</dbReference>
<dbReference type="PANTHER" id="PTHR30160:SF19">
    <property type="entry name" value="LIPOPOLYSACCHARIDE HEPTOSYLTRANSFERASE 1"/>
    <property type="match status" value="1"/>
</dbReference>
<protein>
    <recommendedName>
        <fullName evidence="11">Lipopolysaccharide heptosyltransferase 1</fullName>
        <ecNumber evidence="10">2.4.99.23</ecNumber>
    </recommendedName>
    <alternativeName>
        <fullName evidence="12">ADP-heptose:lipopolysaccharide heptosyltransferase I</fullName>
    </alternativeName>
</protein>
<keyword evidence="8" id="KW-0472">Membrane</keyword>
<dbReference type="GO" id="GO:0005886">
    <property type="term" value="C:plasma membrane"/>
    <property type="evidence" value="ECO:0007669"/>
    <property type="project" value="UniProtKB-SubCell"/>
</dbReference>
<evidence type="ECO:0000256" key="9">
    <source>
        <dbReference type="ARBA" id="ARBA00043995"/>
    </source>
</evidence>
<keyword evidence="7" id="KW-0448">Lipopolysaccharide biosynthesis</keyword>
<dbReference type="EMBL" id="VLLB01000005">
    <property type="protein sequence ID" value="TWI64226.1"/>
    <property type="molecule type" value="Genomic_DNA"/>
</dbReference>
<evidence type="ECO:0000256" key="10">
    <source>
        <dbReference type="ARBA" id="ARBA00044041"/>
    </source>
</evidence>
<dbReference type="InterPro" id="IPR051199">
    <property type="entry name" value="LPS_LOS_Heptosyltrfase"/>
</dbReference>
<dbReference type="SUPFAM" id="SSF53756">
    <property type="entry name" value="UDP-Glycosyltransferase/glycogen phosphorylase"/>
    <property type="match status" value="1"/>
</dbReference>
<keyword evidence="15" id="KW-1185">Reference proteome</keyword>
<comment type="similarity">
    <text evidence="9">Belongs to the glycosyltransferase 9 family.</text>
</comment>
<dbReference type="NCBIfam" id="TIGR02193">
    <property type="entry name" value="heptsyl_trn_I"/>
    <property type="match status" value="1"/>
</dbReference>
<dbReference type="GO" id="GO:0009244">
    <property type="term" value="P:lipopolysaccharide core region biosynthetic process"/>
    <property type="evidence" value="ECO:0007669"/>
    <property type="project" value="InterPro"/>
</dbReference>
<dbReference type="PANTHER" id="PTHR30160">
    <property type="entry name" value="TETRAACYLDISACCHARIDE 4'-KINASE-RELATED"/>
    <property type="match status" value="1"/>
</dbReference>
<evidence type="ECO:0000256" key="1">
    <source>
        <dbReference type="ARBA" id="ARBA00004515"/>
    </source>
</evidence>
<evidence type="ECO:0000256" key="5">
    <source>
        <dbReference type="ARBA" id="ARBA00022676"/>
    </source>
</evidence>
<dbReference type="AlphaFoldDB" id="A0A562R770"/>
<evidence type="ECO:0000256" key="4">
    <source>
        <dbReference type="ARBA" id="ARBA00022519"/>
    </source>
</evidence>
<evidence type="ECO:0000256" key="12">
    <source>
        <dbReference type="ARBA" id="ARBA00044330"/>
    </source>
</evidence>
<reference evidence="14 15" key="1">
    <citation type="journal article" date="2015" name="Stand. Genomic Sci.">
        <title>Genomic Encyclopedia of Bacterial and Archaeal Type Strains, Phase III: the genomes of soil and plant-associated and newly described type strains.</title>
        <authorList>
            <person name="Whitman W.B."/>
            <person name="Woyke T."/>
            <person name="Klenk H.P."/>
            <person name="Zhou Y."/>
            <person name="Lilburn T.G."/>
            <person name="Beck B.J."/>
            <person name="De Vos P."/>
            <person name="Vandamme P."/>
            <person name="Eisen J.A."/>
            <person name="Garrity G."/>
            <person name="Hugenholtz P."/>
            <person name="Kyrpides N.C."/>
        </authorList>
    </citation>
    <scope>NUCLEOTIDE SEQUENCE [LARGE SCALE GENOMIC DNA]</scope>
    <source>
        <strain evidence="14 15">CGMCC 1.10822</strain>
    </source>
</reference>
<evidence type="ECO:0000256" key="7">
    <source>
        <dbReference type="ARBA" id="ARBA00022985"/>
    </source>
</evidence>
<keyword evidence="4" id="KW-0997">Cell inner membrane</keyword>
<dbReference type="CDD" id="cd03789">
    <property type="entry name" value="GT9_LPS_heptosyltransferase"/>
    <property type="match status" value="1"/>
</dbReference>
<evidence type="ECO:0000256" key="2">
    <source>
        <dbReference type="ARBA" id="ARBA00004713"/>
    </source>
</evidence>
<accession>A0A562R770</accession>
<dbReference type="InterPro" id="IPR002201">
    <property type="entry name" value="Glyco_trans_9"/>
</dbReference>
<gene>
    <name evidence="14" type="ORF">IP91_02992</name>
</gene>
<dbReference type="GO" id="GO:0005829">
    <property type="term" value="C:cytosol"/>
    <property type="evidence" value="ECO:0007669"/>
    <property type="project" value="TreeGrafter"/>
</dbReference>
<comment type="subcellular location">
    <subcellularLocation>
        <location evidence="1">Cell inner membrane</location>
        <topology evidence="1">Peripheral membrane protein</topology>
        <orientation evidence="1">Cytoplasmic side</orientation>
    </subcellularLocation>
</comment>
<dbReference type="RefSeq" id="WP_145649898.1">
    <property type="nucleotide sequence ID" value="NZ_VLLB01000005.1"/>
</dbReference>
<keyword evidence="6 14" id="KW-0808">Transferase</keyword>
<comment type="caution">
    <text evidence="14">The sequence shown here is derived from an EMBL/GenBank/DDBJ whole genome shotgun (WGS) entry which is preliminary data.</text>
</comment>